<dbReference type="STRING" id="3750.A0A498HSN0"/>
<dbReference type="GO" id="GO:0016628">
    <property type="term" value="F:oxidoreductase activity, acting on the CH-CH group of donors, NAD or NADP as acceptor"/>
    <property type="evidence" value="ECO:0007669"/>
    <property type="project" value="InterPro"/>
</dbReference>
<evidence type="ECO:0000313" key="5">
    <source>
        <dbReference type="EMBL" id="RXH74446.1"/>
    </source>
</evidence>
<evidence type="ECO:0000313" key="6">
    <source>
        <dbReference type="Proteomes" id="UP000290289"/>
    </source>
</evidence>
<reference evidence="5 6" key="1">
    <citation type="submission" date="2018-10" db="EMBL/GenBank/DDBJ databases">
        <title>A high-quality apple genome assembly.</title>
        <authorList>
            <person name="Hu J."/>
        </authorList>
    </citation>
    <scope>NUCLEOTIDE SEQUENCE [LARGE SCALE GENOMIC DNA]</scope>
    <source>
        <strain evidence="6">cv. HFTH1</strain>
        <tissue evidence="5">Young leaf</tissue>
    </source>
</reference>
<protein>
    <recommendedName>
        <fullName evidence="7">Enoyl reductase (ER) domain-containing protein</fullName>
    </recommendedName>
</protein>
<dbReference type="InterPro" id="IPR013149">
    <property type="entry name" value="ADH-like_C"/>
</dbReference>
<dbReference type="Pfam" id="PF16884">
    <property type="entry name" value="ADH_N_2"/>
    <property type="match status" value="1"/>
</dbReference>
<keyword evidence="1" id="KW-0560">Oxidoreductase</keyword>
<evidence type="ECO:0000259" key="4">
    <source>
        <dbReference type="Pfam" id="PF16884"/>
    </source>
</evidence>
<dbReference type="AlphaFoldDB" id="A0A498HSN0"/>
<dbReference type="InterPro" id="IPR011990">
    <property type="entry name" value="TPR-like_helical_dom_sf"/>
</dbReference>
<organism evidence="5 6">
    <name type="scientific">Malus domestica</name>
    <name type="common">Apple</name>
    <name type="synonym">Pyrus malus</name>
    <dbReference type="NCBI Taxonomy" id="3750"/>
    <lineage>
        <taxon>Eukaryota</taxon>
        <taxon>Viridiplantae</taxon>
        <taxon>Streptophyta</taxon>
        <taxon>Embryophyta</taxon>
        <taxon>Tracheophyta</taxon>
        <taxon>Spermatophyta</taxon>
        <taxon>Magnoliopsida</taxon>
        <taxon>eudicotyledons</taxon>
        <taxon>Gunneridae</taxon>
        <taxon>Pentapetalae</taxon>
        <taxon>rosids</taxon>
        <taxon>fabids</taxon>
        <taxon>Rosales</taxon>
        <taxon>Rosaceae</taxon>
        <taxon>Amygdaloideae</taxon>
        <taxon>Maleae</taxon>
        <taxon>Malus</taxon>
    </lineage>
</organism>
<dbReference type="SUPFAM" id="SSF51735">
    <property type="entry name" value="NAD(P)-binding Rossmann-fold domains"/>
    <property type="match status" value="1"/>
</dbReference>
<evidence type="ECO:0008006" key="7">
    <source>
        <dbReference type="Google" id="ProtNLM"/>
    </source>
</evidence>
<name>A0A498HSN0_MALDO</name>
<feature type="domain" description="Oxidoreductase N-terminal" evidence="4">
    <location>
        <begin position="213"/>
        <end position="317"/>
    </location>
</feature>
<gene>
    <name evidence="5" type="ORF">DVH24_029167</name>
</gene>
<keyword evidence="6" id="KW-1185">Reference proteome</keyword>
<dbReference type="InterPro" id="IPR045010">
    <property type="entry name" value="MDR_fam"/>
</dbReference>
<evidence type="ECO:0000256" key="2">
    <source>
        <dbReference type="SAM" id="MobiDB-lite"/>
    </source>
</evidence>
<dbReference type="Gene3D" id="1.25.40.10">
    <property type="entry name" value="Tetratricopeptide repeat domain"/>
    <property type="match status" value="1"/>
</dbReference>
<dbReference type="SUPFAM" id="SSF50129">
    <property type="entry name" value="GroES-like"/>
    <property type="match status" value="1"/>
</dbReference>
<evidence type="ECO:0000259" key="3">
    <source>
        <dbReference type="Pfam" id="PF00107"/>
    </source>
</evidence>
<proteinExistence type="predicted"/>
<dbReference type="PANTHER" id="PTHR43205">
    <property type="entry name" value="PROSTAGLANDIN REDUCTASE"/>
    <property type="match status" value="1"/>
</dbReference>
<sequence length="571" mass="63526">MQEAGTKPIESAIVIVLTTSVHISVRSHKDCGYTAMLKGTPNKDVGVLNGMIAGVAMIGDGRKSLELLNKMHNTCIVDLLARAGIVEEVEKFIEDKMGGLGRGDANAWGALLAAGRVHGNVEVGDRTWKKLAAGLEFETKRVRNMISEAGMKKKPIPVFQCSSVIEVNGVAEEFLVGDLCHPQAEEMGNTYHYRQLKMEVTNMYITIKYPIDDGEPKESDFEVKTSPIALSISPGSSDVNVKFFYVSIDPYQLNRMKSFSFSHKAISYAAAIAPGDEIDAYCVAKVVASGNPVFEKDDLVVGLISWGEYIVLKEGTMFRKFDLLGFPLSYQVGILASGSIEILVGQYAKLFGCYVIGCAGSKEKVALLKEKLGFDDAFNYKEEPDLKYFPDGIDIYFDNVASEMLEAAVENMNTFGKVAACGVIFEYIDARKRADPNMLDVVYKRNKIQGFLAADLMNSFPSAFVGLFCGHNTVKKMKTVRSNDHVSPLTKIQNPKPAQANPCSHPHMSSTRKPIRHCATPIRRSNLQRCFFYYVCSIFEHHHHHQNIFMYNTMIRGYVSRIYRFPPFRAI</sequence>
<comment type="caution">
    <text evidence="5">The sequence shown here is derived from an EMBL/GenBank/DDBJ whole genome shotgun (WGS) entry which is preliminary data.</text>
</comment>
<dbReference type="Gene3D" id="3.40.50.720">
    <property type="entry name" value="NAD(P)-binding Rossmann-like Domain"/>
    <property type="match status" value="1"/>
</dbReference>
<dbReference type="InterPro" id="IPR011032">
    <property type="entry name" value="GroES-like_sf"/>
</dbReference>
<evidence type="ECO:0000256" key="1">
    <source>
        <dbReference type="ARBA" id="ARBA00023002"/>
    </source>
</evidence>
<dbReference type="InterPro" id="IPR036291">
    <property type="entry name" value="NAD(P)-bd_dom_sf"/>
</dbReference>
<dbReference type="Pfam" id="PF00107">
    <property type="entry name" value="ADH_zinc_N"/>
    <property type="match status" value="1"/>
</dbReference>
<feature type="region of interest" description="Disordered" evidence="2">
    <location>
        <begin position="486"/>
        <end position="509"/>
    </location>
</feature>
<dbReference type="PANTHER" id="PTHR43205:SF12">
    <property type="entry name" value="OS06G0602900 PROTEIN"/>
    <property type="match status" value="1"/>
</dbReference>
<accession>A0A498HSN0</accession>
<feature type="domain" description="Alcohol dehydrogenase-like C-terminal" evidence="3">
    <location>
        <begin position="343"/>
        <end position="461"/>
    </location>
</feature>
<dbReference type="Gene3D" id="3.90.180.10">
    <property type="entry name" value="Medium-chain alcohol dehydrogenases, catalytic domain"/>
    <property type="match status" value="1"/>
</dbReference>
<dbReference type="EMBL" id="RDQH01000341">
    <property type="protein sequence ID" value="RXH74446.1"/>
    <property type="molecule type" value="Genomic_DNA"/>
</dbReference>
<dbReference type="InterPro" id="IPR041694">
    <property type="entry name" value="ADH_N_2"/>
</dbReference>
<dbReference type="Proteomes" id="UP000290289">
    <property type="component" value="Chromosome 15"/>
</dbReference>